<name>A0ACC3CEH2_PYRYE</name>
<evidence type="ECO:0000313" key="1">
    <source>
        <dbReference type="EMBL" id="KAK1868176.1"/>
    </source>
</evidence>
<protein>
    <submittedName>
        <fullName evidence="1">Uncharacterized protein</fullName>
    </submittedName>
</protein>
<dbReference type="EMBL" id="CM020620">
    <property type="protein sequence ID" value="KAK1868176.1"/>
    <property type="molecule type" value="Genomic_DNA"/>
</dbReference>
<comment type="caution">
    <text evidence="1">The sequence shown here is derived from an EMBL/GenBank/DDBJ whole genome shotgun (WGS) entry which is preliminary data.</text>
</comment>
<gene>
    <name evidence="1" type="ORF">I4F81_010670</name>
</gene>
<sequence length="126" mass="13987">MSPRSAAPQTALRGQTLSRPRPPSSPRSQLPLPRRVPNSTNRLRPPPPLKPPTGSDLPRCHIGNRYGRGSGVAAAAEKRYRGRHTRLIRHLKGRLPGTAEFIHIGAKVHQRLNHLPMTAECCHVQR</sequence>
<keyword evidence="2" id="KW-1185">Reference proteome</keyword>
<accession>A0ACC3CEH2</accession>
<organism evidence="1 2">
    <name type="scientific">Pyropia yezoensis</name>
    <name type="common">Susabi-nori</name>
    <name type="synonym">Porphyra yezoensis</name>
    <dbReference type="NCBI Taxonomy" id="2788"/>
    <lineage>
        <taxon>Eukaryota</taxon>
        <taxon>Rhodophyta</taxon>
        <taxon>Bangiophyceae</taxon>
        <taxon>Bangiales</taxon>
        <taxon>Bangiaceae</taxon>
        <taxon>Pyropia</taxon>
    </lineage>
</organism>
<evidence type="ECO:0000313" key="2">
    <source>
        <dbReference type="Proteomes" id="UP000798662"/>
    </source>
</evidence>
<reference evidence="1" key="1">
    <citation type="submission" date="2019-11" db="EMBL/GenBank/DDBJ databases">
        <title>Nori genome reveals adaptations in red seaweeds to the harsh intertidal environment.</title>
        <authorList>
            <person name="Wang D."/>
            <person name="Mao Y."/>
        </authorList>
    </citation>
    <scope>NUCLEOTIDE SEQUENCE</scope>
    <source>
        <tissue evidence="1">Gametophyte</tissue>
    </source>
</reference>
<proteinExistence type="predicted"/>
<dbReference type="Proteomes" id="UP000798662">
    <property type="component" value="Chromosome 3"/>
</dbReference>